<evidence type="ECO:0000256" key="5">
    <source>
        <dbReference type="ARBA" id="ARBA00022598"/>
    </source>
</evidence>
<keyword evidence="4" id="KW-0597">Phosphoprotein</keyword>
<evidence type="ECO:0000256" key="8">
    <source>
        <dbReference type="ARBA" id="ARBA00048668"/>
    </source>
</evidence>
<comment type="pathway">
    <text evidence="1 9">Cofactor biosynthesis; NAD(+) biosynthesis; nicotinate D-ribonucleotide from nicotinate: step 1/1.</text>
</comment>
<dbReference type="Gene3D" id="3.20.20.70">
    <property type="entry name" value="Aldolase class I"/>
    <property type="match status" value="1"/>
</dbReference>
<keyword evidence="11" id="KW-0328">Glycosyltransferase</keyword>
<evidence type="ECO:0000256" key="6">
    <source>
        <dbReference type="ARBA" id="ARBA00022642"/>
    </source>
</evidence>
<protein>
    <recommendedName>
        <fullName evidence="3 9">Nicotinate phosphoribosyltransferase</fullName>
        <ecNumber evidence="3 9">6.3.4.21</ecNumber>
    </recommendedName>
</protein>
<keyword evidence="12" id="KW-1185">Reference proteome</keyword>
<evidence type="ECO:0000259" key="10">
    <source>
        <dbReference type="Pfam" id="PF17767"/>
    </source>
</evidence>
<evidence type="ECO:0000256" key="3">
    <source>
        <dbReference type="ARBA" id="ARBA00013236"/>
    </source>
</evidence>
<name>A0A7Z0EBH1_9MICC</name>
<accession>A0A7Z0EBH1</accession>
<evidence type="ECO:0000256" key="1">
    <source>
        <dbReference type="ARBA" id="ARBA00004952"/>
    </source>
</evidence>
<dbReference type="NCBIfam" id="NF009131">
    <property type="entry name" value="PRK12484.1"/>
    <property type="match status" value="1"/>
</dbReference>
<dbReference type="InterPro" id="IPR007229">
    <property type="entry name" value="Nic_PRibTrfase-Fam"/>
</dbReference>
<dbReference type="CDD" id="cd01570">
    <property type="entry name" value="NAPRTase_A"/>
    <property type="match status" value="1"/>
</dbReference>
<gene>
    <name evidence="11" type="ORF">HNR11_002458</name>
</gene>
<dbReference type="NCBIfam" id="TIGR01513">
    <property type="entry name" value="NAPRTase_put"/>
    <property type="match status" value="1"/>
</dbReference>
<keyword evidence="6 9" id="KW-0662">Pyridine nucleotide biosynthesis</keyword>
<dbReference type="GO" id="GO:0005829">
    <property type="term" value="C:cytosol"/>
    <property type="evidence" value="ECO:0007669"/>
    <property type="project" value="TreeGrafter"/>
</dbReference>
<dbReference type="PANTHER" id="PTHR11098">
    <property type="entry name" value="NICOTINATE PHOSPHORIBOSYLTRANSFERASE"/>
    <property type="match status" value="1"/>
</dbReference>
<dbReference type="SUPFAM" id="SSF54675">
    <property type="entry name" value="Nicotinate/Quinolinate PRTase N-terminal domain-like"/>
    <property type="match status" value="1"/>
</dbReference>
<dbReference type="GO" id="GO:0016757">
    <property type="term" value="F:glycosyltransferase activity"/>
    <property type="evidence" value="ECO:0007669"/>
    <property type="project" value="UniProtKB-KW"/>
</dbReference>
<dbReference type="GO" id="GO:0004516">
    <property type="term" value="F:nicotinate phosphoribosyltransferase activity"/>
    <property type="evidence" value="ECO:0007669"/>
    <property type="project" value="UniProtKB-UniRule"/>
</dbReference>
<evidence type="ECO:0000256" key="2">
    <source>
        <dbReference type="ARBA" id="ARBA00010897"/>
    </source>
</evidence>
<dbReference type="NCBIfam" id="NF006698">
    <property type="entry name" value="PRK09243.1-5"/>
    <property type="match status" value="1"/>
</dbReference>
<keyword evidence="7 9" id="KW-0808">Transferase</keyword>
<keyword evidence="5 9" id="KW-0436">Ligase</keyword>
<evidence type="ECO:0000256" key="4">
    <source>
        <dbReference type="ARBA" id="ARBA00022553"/>
    </source>
</evidence>
<dbReference type="Gene3D" id="3.20.140.10">
    <property type="entry name" value="nicotinate phosphoribosyltransferase"/>
    <property type="match status" value="1"/>
</dbReference>
<comment type="similarity">
    <text evidence="2 9">Belongs to the NAPRTase family.</text>
</comment>
<dbReference type="EMBL" id="JACCFQ010000001">
    <property type="protein sequence ID" value="NYJ17924.1"/>
    <property type="molecule type" value="Genomic_DNA"/>
</dbReference>
<evidence type="ECO:0000313" key="11">
    <source>
        <dbReference type="EMBL" id="NYJ17924.1"/>
    </source>
</evidence>
<dbReference type="GO" id="GO:0034355">
    <property type="term" value="P:NAD+ biosynthetic process via the salvage pathway"/>
    <property type="evidence" value="ECO:0007669"/>
    <property type="project" value="TreeGrafter"/>
</dbReference>
<dbReference type="InterPro" id="IPR006405">
    <property type="entry name" value="Nic_PRibTrfase_pncB"/>
</dbReference>
<dbReference type="Pfam" id="PF17767">
    <property type="entry name" value="NAPRTase_N"/>
    <property type="match status" value="1"/>
</dbReference>
<dbReference type="PIRSF" id="PIRSF000484">
    <property type="entry name" value="NAPRT"/>
    <property type="match status" value="1"/>
</dbReference>
<evidence type="ECO:0000256" key="7">
    <source>
        <dbReference type="ARBA" id="ARBA00022679"/>
    </source>
</evidence>
<dbReference type="UniPathway" id="UPA00253">
    <property type="reaction ID" value="UER00457"/>
</dbReference>
<reference evidence="11 12" key="1">
    <citation type="submission" date="2020-07" db="EMBL/GenBank/DDBJ databases">
        <title>Sequencing the genomes of 1000 actinobacteria strains.</title>
        <authorList>
            <person name="Klenk H.-P."/>
        </authorList>
    </citation>
    <scope>NUCLEOTIDE SEQUENCE [LARGE SCALE GENOMIC DNA]</scope>
    <source>
        <strain evidence="11 12">DSM 15664</strain>
    </source>
</reference>
<comment type="function">
    <text evidence="9">Catalyzes the first step in the biosynthesis of NAD from nicotinic acid, the ATP-dependent synthesis of beta-nicotinate D-ribonucleotide from nicotinate and 5-phospho-D-ribose 1-phosphate.</text>
</comment>
<comment type="PTM">
    <text evidence="9">Transiently phosphorylated on a His residue during the reaction cycle. Phosphorylation strongly increases the affinity for substrates and increases the rate of nicotinate D-ribonucleotide production. Dephosphorylation regenerates the low-affinity form of the enzyme, leading to product release.</text>
</comment>
<evidence type="ECO:0000313" key="12">
    <source>
        <dbReference type="Proteomes" id="UP000560069"/>
    </source>
</evidence>
<sequence>MTPQSDSPQSDAARATSAAGASSGLAAAAPAAAKAAAPATPVPADVPSTALLTDQYELTMVQAALASGAAGRRCVFEVFTRHLPAGRRYGVLAGTGRMLEGLEEFRFGGPEIDWLRARGIVDEPTLEFLTDYRFSGDIHGYAEGEVFMPDSPVLRVEASFAEACLLETYVLSVLNHDSAIASAASRMTVAAGDRPCVEMGSRRTQEFSAVAAARAAAVAGFSATSNLEAGRRWGLPTLGTAAHAFTLLHDSEEEAFEAQVRAFGPGTTLLVDTYDVETAVRRAASIAGPELGAVRLDSGDLVEQAGEVRALLDSLGNTGTRIIVSSDLDEHAIARLQSAPVDSYGVGTKLVTGGGSPTAAMVYKLVSRTDDDGAAVAVAKNAPGKSSVGGVKHPLRRLDETGRADAELIGIGAAPQVADRDTRELMVPLVRDGVIAAEHVGAAGVANAQRRHAASLAELPPAAKRLQHGDPVLPTIFS</sequence>
<comment type="caution">
    <text evidence="11">The sequence shown here is derived from an EMBL/GenBank/DDBJ whole genome shotgun (WGS) entry which is preliminary data.</text>
</comment>
<comment type="catalytic activity">
    <reaction evidence="8 9">
        <text>5-phospho-alpha-D-ribose 1-diphosphate + nicotinate + ATP + H2O = nicotinate beta-D-ribonucleotide + ADP + phosphate + diphosphate</text>
        <dbReference type="Rhea" id="RHEA:36163"/>
        <dbReference type="ChEBI" id="CHEBI:15377"/>
        <dbReference type="ChEBI" id="CHEBI:30616"/>
        <dbReference type="ChEBI" id="CHEBI:32544"/>
        <dbReference type="ChEBI" id="CHEBI:33019"/>
        <dbReference type="ChEBI" id="CHEBI:43474"/>
        <dbReference type="ChEBI" id="CHEBI:57502"/>
        <dbReference type="ChEBI" id="CHEBI:58017"/>
        <dbReference type="ChEBI" id="CHEBI:456216"/>
        <dbReference type="EC" id="6.3.4.21"/>
    </reaction>
</comment>
<dbReference type="InterPro" id="IPR040727">
    <property type="entry name" value="NAPRTase_N"/>
</dbReference>
<dbReference type="Proteomes" id="UP000560069">
    <property type="component" value="Unassembled WGS sequence"/>
</dbReference>
<evidence type="ECO:0000256" key="9">
    <source>
        <dbReference type="RuleBase" id="RU365100"/>
    </source>
</evidence>
<feature type="domain" description="Nicotinate phosphoribosyltransferase N-terminal" evidence="10">
    <location>
        <begin position="51"/>
        <end position="175"/>
    </location>
</feature>
<proteinExistence type="inferred from homology"/>
<dbReference type="PANTHER" id="PTHR11098:SF8">
    <property type="entry name" value="NICOTINATE PHOSPHORIBOSYLTRANSFERASE PNCB1"/>
    <property type="match status" value="1"/>
</dbReference>
<organism evidence="11 12">
    <name type="scientific">Nesterenkonia sandarakina</name>
    <dbReference type="NCBI Taxonomy" id="272918"/>
    <lineage>
        <taxon>Bacteria</taxon>
        <taxon>Bacillati</taxon>
        <taxon>Actinomycetota</taxon>
        <taxon>Actinomycetes</taxon>
        <taxon>Micrococcales</taxon>
        <taxon>Micrococcaceae</taxon>
        <taxon>Nesterenkonia</taxon>
    </lineage>
</organism>
<dbReference type="SUPFAM" id="SSF51690">
    <property type="entry name" value="Nicotinate/Quinolinate PRTase C-terminal domain-like"/>
    <property type="match status" value="1"/>
</dbReference>
<dbReference type="EC" id="6.3.4.21" evidence="3 9"/>
<dbReference type="AlphaFoldDB" id="A0A7Z0EBH1"/>
<dbReference type="InterPro" id="IPR036068">
    <property type="entry name" value="Nicotinate_pribotase-like_C"/>
</dbReference>
<dbReference type="InterPro" id="IPR013785">
    <property type="entry name" value="Aldolase_TIM"/>
</dbReference>